<dbReference type="EMBL" id="VZRB01000008">
    <property type="protein sequence ID" value="KAB1146787.1"/>
    <property type="molecule type" value="Genomic_DNA"/>
</dbReference>
<evidence type="ECO:0000313" key="1">
    <source>
        <dbReference type="EMBL" id="KAB1146787.1"/>
    </source>
</evidence>
<sequence>MNTADELRAAAAILRQMRFPAAMTATSSTAALIGARLPLAELLESAAELHEANPPHRGVPRPGCQWCADEDWPCADTRAALAVARALTPPRT</sequence>
<evidence type="ECO:0000313" key="2">
    <source>
        <dbReference type="Proteomes" id="UP000442707"/>
    </source>
</evidence>
<gene>
    <name evidence="1" type="ORF">F7R91_14500</name>
</gene>
<accession>A0A6H9V3L8</accession>
<keyword evidence="2" id="KW-1185">Reference proteome</keyword>
<dbReference type="RefSeq" id="WP_150948473.1">
    <property type="nucleotide sequence ID" value="NZ_VZRB01000008.1"/>
</dbReference>
<comment type="caution">
    <text evidence="1">The sequence shown here is derived from an EMBL/GenBank/DDBJ whole genome shotgun (WGS) entry which is preliminary data.</text>
</comment>
<protein>
    <submittedName>
        <fullName evidence="1">Uncharacterized protein</fullName>
    </submittedName>
</protein>
<name>A0A6H9V3L8_9ACTN</name>
<dbReference type="Proteomes" id="UP000442707">
    <property type="component" value="Unassembled WGS sequence"/>
</dbReference>
<dbReference type="AlphaFoldDB" id="A0A6H9V3L8"/>
<reference evidence="1 2" key="1">
    <citation type="submission" date="2019-09" db="EMBL/GenBank/DDBJ databases">
        <title>Screening of Novel Bioactive Compounds from Soil-Associated.</title>
        <authorList>
            <person name="Zhao S."/>
        </authorList>
    </citation>
    <scope>NUCLEOTIDE SEQUENCE [LARGE SCALE GENOMIC DNA]</scope>
    <source>
        <strain evidence="1 2">HIT-DPA4</strain>
    </source>
</reference>
<organism evidence="1 2">
    <name type="scientific">Streptomyces luteolifulvus</name>
    <dbReference type="NCBI Taxonomy" id="2615112"/>
    <lineage>
        <taxon>Bacteria</taxon>
        <taxon>Bacillati</taxon>
        <taxon>Actinomycetota</taxon>
        <taxon>Actinomycetes</taxon>
        <taxon>Kitasatosporales</taxon>
        <taxon>Streptomycetaceae</taxon>
        <taxon>Streptomyces</taxon>
    </lineage>
</organism>
<proteinExistence type="predicted"/>